<dbReference type="InterPro" id="IPR051783">
    <property type="entry name" value="NAD(P)-dependent_oxidoreduct"/>
</dbReference>
<dbReference type="Proteomes" id="UP000220102">
    <property type="component" value="Unassembled WGS sequence"/>
</dbReference>
<sequence length="273" mass="29512">METISILGCGWLGLPLGQRLATQGHRVKGSTTTPDKLDVVEAAGIEPYLLRLDPEPTSDSDDFFQSDILFVNVPPPRNRDDASSFHERQMEMISAATTADWVILASSTGVYPNADRVVTEEDVPPGGPPAYEGSRRSTGQILETVEGMWATKDVDVTVLRFGGLYGPKRHPGRFLAGKSGLARPSAPVNLIHLDDCIGIAEAVIQEGARGAIFNAVADQHPSRRETYTRAARSLGLKTPDFDMSDERGGKVVSNEKVRAELGYAFAHPDPSDV</sequence>
<dbReference type="SUPFAM" id="SSF51735">
    <property type="entry name" value="NAD(P)-binding Rossmann-fold domains"/>
    <property type="match status" value="1"/>
</dbReference>
<dbReference type="GO" id="GO:0004029">
    <property type="term" value="F:aldehyde dehydrogenase (NAD+) activity"/>
    <property type="evidence" value="ECO:0007669"/>
    <property type="project" value="TreeGrafter"/>
</dbReference>
<keyword evidence="2" id="KW-1185">Reference proteome</keyword>
<dbReference type="RefSeq" id="WP_098074771.1">
    <property type="nucleotide sequence ID" value="NZ_PDEQ01000002.1"/>
</dbReference>
<accession>A0A2A8D1S5</accession>
<evidence type="ECO:0000313" key="1">
    <source>
        <dbReference type="EMBL" id="PEN14598.1"/>
    </source>
</evidence>
<gene>
    <name evidence="1" type="ORF">CRI94_06135</name>
</gene>
<dbReference type="OrthoDB" id="751203at2"/>
<dbReference type="CDD" id="cd05266">
    <property type="entry name" value="SDR_a4"/>
    <property type="match status" value="1"/>
</dbReference>
<dbReference type="EMBL" id="PDEQ01000002">
    <property type="protein sequence ID" value="PEN14598.1"/>
    <property type="molecule type" value="Genomic_DNA"/>
</dbReference>
<dbReference type="PANTHER" id="PTHR48079:SF6">
    <property type="entry name" value="NAD(P)-BINDING DOMAIN-CONTAINING PROTEIN-RELATED"/>
    <property type="match status" value="1"/>
</dbReference>
<dbReference type="PANTHER" id="PTHR48079">
    <property type="entry name" value="PROTEIN YEEZ"/>
    <property type="match status" value="1"/>
</dbReference>
<reference evidence="1 2" key="1">
    <citation type="submission" date="2017-10" db="EMBL/GenBank/DDBJ databases">
        <title>Draft genome of Longibacter Salinarum.</title>
        <authorList>
            <person name="Goh K.M."/>
            <person name="Shamsir M.S."/>
            <person name="Lim S.W."/>
        </authorList>
    </citation>
    <scope>NUCLEOTIDE SEQUENCE [LARGE SCALE GENOMIC DNA]</scope>
    <source>
        <strain evidence="1 2">KCTC 52045</strain>
    </source>
</reference>
<evidence type="ECO:0000313" key="2">
    <source>
        <dbReference type="Proteomes" id="UP000220102"/>
    </source>
</evidence>
<comment type="caution">
    <text evidence="1">The sequence shown here is derived from an EMBL/GenBank/DDBJ whole genome shotgun (WGS) entry which is preliminary data.</text>
</comment>
<name>A0A2A8D1S5_9BACT</name>
<dbReference type="InterPro" id="IPR036291">
    <property type="entry name" value="NAD(P)-bd_dom_sf"/>
</dbReference>
<dbReference type="AlphaFoldDB" id="A0A2A8D1S5"/>
<organism evidence="1 2">
    <name type="scientific">Longibacter salinarum</name>
    <dbReference type="NCBI Taxonomy" id="1850348"/>
    <lineage>
        <taxon>Bacteria</taxon>
        <taxon>Pseudomonadati</taxon>
        <taxon>Rhodothermota</taxon>
        <taxon>Rhodothermia</taxon>
        <taxon>Rhodothermales</taxon>
        <taxon>Salisaetaceae</taxon>
        <taxon>Longibacter</taxon>
    </lineage>
</organism>
<proteinExistence type="predicted"/>
<protein>
    <submittedName>
        <fullName evidence="1">NAD(P)-dependent oxidoreductase</fullName>
    </submittedName>
</protein>
<dbReference type="Gene3D" id="3.40.50.720">
    <property type="entry name" value="NAD(P)-binding Rossmann-like Domain"/>
    <property type="match status" value="1"/>
</dbReference>
<dbReference type="GO" id="GO:0005737">
    <property type="term" value="C:cytoplasm"/>
    <property type="evidence" value="ECO:0007669"/>
    <property type="project" value="TreeGrafter"/>
</dbReference>